<comment type="caution">
    <text evidence="1">The sequence shown here is derived from an EMBL/GenBank/DDBJ whole genome shotgun (WGS) entry which is preliminary data.</text>
</comment>
<gene>
    <name evidence="1" type="ORF">ENN51_08430</name>
</gene>
<dbReference type="Proteomes" id="UP000885672">
    <property type="component" value="Unassembled WGS sequence"/>
</dbReference>
<accession>A0A7V0T6X0</accession>
<dbReference type="EMBL" id="DSBX01000324">
    <property type="protein sequence ID" value="HDR00291.1"/>
    <property type="molecule type" value="Genomic_DNA"/>
</dbReference>
<name>A0A7V0T6X0_UNCW3</name>
<proteinExistence type="predicted"/>
<protein>
    <submittedName>
        <fullName evidence="1">Uncharacterized protein</fullName>
    </submittedName>
</protein>
<dbReference type="AlphaFoldDB" id="A0A7V0T6X0"/>
<sequence>MAASAAAGWRVDVSGGTAWNAATPLIIRQEGEEPLHLIAQYSTRPLADVPYYAVHGLIGLGFGR</sequence>
<evidence type="ECO:0000313" key="1">
    <source>
        <dbReference type="EMBL" id="HDR00291.1"/>
    </source>
</evidence>
<reference evidence="1" key="1">
    <citation type="journal article" date="2020" name="mSystems">
        <title>Genome- and Community-Level Interaction Insights into Carbon Utilization and Element Cycling Functions of Hydrothermarchaeota in Hydrothermal Sediment.</title>
        <authorList>
            <person name="Zhou Z."/>
            <person name="Liu Y."/>
            <person name="Xu W."/>
            <person name="Pan J."/>
            <person name="Luo Z.H."/>
            <person name="Li M."/>
        </authorList>
    </citation>
    <scope>NUCLEOTIDE SEQUENCE [LARGE SCALE GENOMIC DNA]</scope>
    <source>
        <strain evidence="1">SpSt-1182</strain>
    </source>
</reference>
<organism evidence="1">
    <name type="scientific">candidate division WOR-3 bacterium</name>
    <dbReference type="NCBI Taxonomy" id="2052148"/>
    <lineage>
        <taxon>Bacteria</taxon>
        <taxon>Bacteria division WOR-3</taxon>
    </lineage>
</organism>